<dbReference type="EMBL" id="JH165639">
    <property type="protein sequence ID" value="EHA97474.1"/>
    <property type="molecule type" value="Genomic_DNA"/>
</dbReference>
<dbReference type="GO" id="GO:0008236">
    <property type="term" value="F:serine-type peptidase activity"/>
    <property type="evidence" value="ECO:0007669"/>
    <property type="project" value="InterPro"/>
</dbReference>
<dbReference type="GO" id="GO:0006508">
    <property type="term" value="P:proteolysis"/>
    <property type="evidence" value="ECO:0007669"/>
    <property type="project" value="InterPro"/>
</dbReference>
<protein>
    <submittedName>
        <fullName evidence="3">Seprase</fullName>
    </submittedName>
</protein>
<reference evidence="3 4" key="1">
    <citation type="journal article" date="2011" name="Nature">
        <title>Genome sequencing reveals insights into physiology and longevity of the naked mole rat.</title>
        <authorList>
            <person name="Kim E.B."/>
            <person name="Fang X."/>
            <person name="Fushan A.A."/>
            <person name="Huang Z."/>
            <person name="Lobanov A.V."/>
            <person name="Han L."/>
            <person name="Marino S.M."/>
            <person name="Sun X."/>
            <person name="Turanov A.A."/>
            <person name="Yang P."/>
            <person name="Yim S.H."/>
            <person name="Zhao X."/>
            <person name="Kasaikina M.V."/>
            <person name="Stoletzki N."/>
            <person name="Peng C."/>
            <person name="Polak P."/>
            <person name="Xiong Z."/>
            <person name="Kiezun A."/>
            <person name="Zhu Y."/>
            <person name="Chen Y."/>
            <person name="Kryukov G.V."/>
            <person name="Zhang Q."/>
            <person name="Peshkin L."/>
            <person name="Yang L."/>
            <person name="Bronson R.T."/>
            <person name="Buffenstein R."/>
            <person name="Wang B."/>
            <person name="Han C."/>
            <person name="Li Q."/>
            <person name="Chen L."/>
            <person name="Zhao W."/>
            <person name="Sunyaev S.R."/>
            <person name="Park T.J."/>
            <person name="Zhang G."/>
            <person name="Wang J."/>
            <person name="Gladyshev V.N."/>
        </authorList>
    </citation>
    <scope>NUCLEOTIDE SEQUENCE [LARGE SCALE GENOMIC DNA]</scope>
</reference>
<dbReference type="Pfam" id="PF00930">
    <property type="entry name" value="DPPIV_N"/>
    <property type="match status" value="1"/>
</dbReference>
<gene>
    <name evidence="3" type="ORF">GW7_07688</name>
</gene>
<dbReference type="InterPro" id="IPR002469">
    <property type="entry name" value="Peptidase_S9B_N"/>
</dbReference>
<organism evidence="3 4">
    <name type="scientific">Heterocephalus glaber</name>
    <name type="common">Naked mole rat</name>
    <dbReference type="NCBI Taxonomy" id="10181"/>
    <lineage>
        <taxon>Eukaryota</taxon>
        <taxon>Metazoa</taxon>
        <taxon>Chordata</taxon>
        <taxon>Craniata</taxon>
        <taxon>Vertebrata</taxon>
        <taxon>Euteleostomi</taxon>
        <taxon>Mammalia</taxon>
        <taxon>Eutheria</taxon>
        <taxon>Euarchontoglires</taxon>
        <taxon>Glires</taxon>
        <taxon>Rodentia</taxon>
        <taxon>Hystricomorpha</taxon>
        <taxon>Bathyergidae</taxon>
        <taxon>Heterocephalus</taxon>
    </lineage>
</organism>
<dbReference type="STRING" id="10181.G5AKB4"/>
<feature type="domain" description="Peptidase S9 prolyl oligopeptidase catalytic" evidence="1">
    <location>
        <begin position="459"/>
        <end position="534"/>
    </location>
</feature>
<evidence type="ECO:0000259" key="2">
    <source>
        <dbReference type="Pfam" id="PF00930"/>
    </source>
</evidence>
<dbReference type="InterPro" id="IPR001375">
    <property type="entry name" value="Peptidase_S9_cat"/>
</dbReference>
<dbReference type="PANTHER" id="PTHR11731:SF136">
    <property type="entry name" value="PROLYL ENDOPEPTIDASE FAP"/>
    <property type="match status" value="1"/>
</dbReference>
<dbReference type="AlphaFoldDB" id="G5AKB4"/>
<dbReference type="Pfam" id="PF00326">
    <property type="entry name" value="Peptidase_S9"/>
    <property type="match status" value="2"/>
</dbReference>
<feature type="domain" description="Dipeptidylpeptidase IV N-terminal" evidence="2">
    <location>
        <begin position="25"/>
        <end position="337"/>
    </location>
</feature>
<dbReference type="GO" id="GO:0008239">
    <property type="term" value="F:dipeptidyl-peptidase activity"/>
    <property type="evidence" value="ECO:0007669"/>
    <property type="project" value="TreeGrafter"/>
</dbReference>
<dbReference type="SUPFAM" id="SSF53474">
    <property type="entry name" value="alpha/beta-Hydrolases"/>
    <property type="match status" value="1"/>
</dbReference>
<dbReference type="GO" id="GO:0005886">
    <property type="term" value="C:plasma membrane"/>
    <property type="evidence" value="ECO:0007669"/>
    <property type="project" value="TreeGrafter"/>
</dbReference>
<evidence type="ECO:0000259" key="1">
    <source>
        <dbReference type="Pfam" id="PF00326"/>
    </source>
</evidence>
<dbReference type="PANTHER" id="PTHR11731">
    <property type="entry name" value="PROTEASE FAMILY S9B,C DIPEPTIDYL-PEPTIDASE IV-RELATED"/>
    <property type="match status" value="1"/>
</dbReference>
<evidence type="ECO:0000313" key="3">
    <source>
        <dbReference type="EMBL" id="EHA97474.1"/>
    </source>
</evidence>
<proteinExistence type="predicted"/>
<evidence type="ECO:0000313" key="4">
    <source>
        <dbReference type="Proteomes" id="UP000006813"/>
    </source>
</evidence>
<dbReference type="FunCoup" id="G5AKB4">
    <property type="interactions" value="47"/>
</dbReference>
<dbReference type="InterPro" id="IPR029058">
    <property type="entry name" value="AB_hydrolase_fold"/>
</dbReference>
<dbReference type="Proteomes" id="UP000006813">
    <property type="component" value="Unassembled WGS sequence"/>
</dbReference>
<accession>G5AKB4</accession>
<dbReference type="InParanoid" id="G5AKB4"/>
<dbReference type="InterPro" id="IPR050278">
    <property type="entry name" value="Serine_Prot_S9B/DPPIV"/>
</dbReference>
<dbReference type="Gene3D" id="2.140.10.30">
    <property type="entry name" value="Dipeptidylpeptidase IV, N-terminal domain"/>
    <property type="match status" value="1"/>
</dbReference>
<dbReference type="SUPFAM" id="SSF82171">
    <property type="entry name" value="DPP6 N-terminal domain-like"/>
    <property type="match status" value="1"/>
</dbReference>
<sequence length="536" mass="62308">MNVTQGDVADDQRQQENGEFVRGYELPRPIQYLSWSPVGSKLAYVYQNNIYLKQRPEDLPFQITYNGKENKIFNGIPDWVYEEEMLATKYALWWSSNGNFLAYAEFNDTDIPVIAYSYYGDEQYPRTINIPYPKAGAKNPTVRIFIIDTTYPQYPGPREVPVPAMIASSDYYFSWLTWVTDDRICLQWLKRVQNVSVLSICDFREDWNTWDCPKFFVSTPVFSYDSTSYYKIFSDKDGYKHIHYIKDTVENAIQITSGKWEAINILRVTQDSLFYSSNEFEGYPGRRNIYRISIGSYPPSKKCVTCHLRKERCQYYTASFSYYAKYYALICYGPGLPISTLHDGHTDQALWYKMILPPQFDRSKKYPLLIQVYGGPCSQSVRSTFSVNWISYLASKEEIVIALVDGRGTAFQGDKILYAVYRKLGVYEVEDQITAVRKFIEMSFIDEKRIAIWGWNSTVMARAEYFRNVDYLLIHGTADDNVHFQNSAQIAKALVNAQVDFQAMWYSDQNHGISGISMNHLYTHMTHFLKQCFSSG</sequence>
<feature type="domain" description="Peptidase S9 prolyl oligopeptidase catalytic" evidence="1">
    <location>
        <begin position="386"/>
        <end position="455"/>
    </location>
</feature>
<dbReference type="MEROPS" id="S09.007"/>
<dbReference type="Gene3D" id="3.40.50.1820">
    <property type="entry name" value="alpha/beta hydrolase"/>
    <property type="match status" value="2"/>
</dbReference>
<name>G5AKB4_HETGA</name>